<reference evidence="5" key="1">
    <citation type="journal article" date="2019" name="Int. J. Syst. Evol. Microbiol.">
        <title>The Global Catalogue of Microorganisms (GCM) 10K type strain sequencing project: providing services to taxonomists for standard genome sequencing and annotation.</title>
        <authorList>
            <consortium name="The Broad Institute Genomics Platform"/>
            <consortium name="The Broad Institute Genome Sequencing Center for Infectious Disease"/>
            <person name="Wu L."/>
            <person name="Ma J."/>
        </authorList>
    </citation>
    <scope>NUCLEOTIDE SEQUENCE [LARGE SCALE GENOMIC DNA]</scope>
    <source>
        <strain evidence="5">CGMCC 4.7405</strain>
    </source>
</reference>
<dbReference type="InterPro" id="IPR025736">
    <property type="entry name" value="PucR_C-HTH_dom"/>
</dbReference>
<dbReference type="InterPro" id="IPR051448">
    <property type="entry name" value="CdaR-like_regulators"/>
</dbReference>
<dbReference type="PANTHER" id="PTHR33744:SF7">
    <property type="entry name" value="PUCR FAMILY TRANSCRIPTIONAL REGULATOR"/>
    <property type="match status" value="1"/>
</dbReference>
<evidence type="ECO:0000259" key="3">
    <source>
        <dbReference type="Pfam" id="PF17853"/>
    </source>
</evidence>
<name>A0ABV8C1L2_9PSEU</name>
<accession>A0ABV8C1L2</accession>
<evidence type="ECO:0000313" key="4">
    <source>
        <dbReference type="EMBL" id="MFC3895769.1"/>
    </source>
</evidence>
<feature type="domain" description="CdaR GGDEF-like" evidence="3">
    <location>
        <begin position="138"/>
        <end position="204"/>
    </location>
</feature>
<dbReference type="InterPro" id="IPR041522">
    <property type="entry name" value="CdaR_GGDEF"/>
</dbReference>
<organism evidence="4 5">
    <name type="scientific">Lentzea rhizosphaerae</name>
    <dbReference type="NCBI Taxonomy" id="2041025"/>
    <lineage>
        <taxon>Bacteria</taxon>
        <taxon>Bacillati</taxon>
        <taxon>Actinomycetota</taxon>
        <taxon>Actinomycetes</taxon>
        <taxon>Pseudonocardiales</taxon>
        <taxon>Pseudonocardiaceae</taxon>
        <taxon>Lentzea</taxon>
    </lineage>
</organism>
<dbReference type="RefSeq" id="WP_382377300.1">
    <property type="nucleotide sequence ID" value="NZ_JBHRZI010000027.1"/>
</dbReference>
<dbReference type="Proteomes" id="UP001595690">
    <property type="component" value="Unassembled WGS sequence"/>
</dbReference>
<evidence type="ECO:0000313" key="5">
    <source>
        <dbReference type="Proteomes" id="UP001595690"/>
    </source>
</evidence>
<keyword evidence="5" id="KW-1185">Reference proteome</keyword>
<evidence type="ECO:0000259" key="2">
    <source>
        <dbReference type="Pfam" id="PF13556"/>
    </source>
</evidence>
<dbReference type="Pfam" id="PF13556">
    <property type="entry name" value="HTH_30"/>
    <property type="match status" value="1"/>
</dbReference>
<dbReference type="PANTHER" id="PTHR33744">
    <property type="entry name" value="CARBOHYDRATE DIACID REGULATOR"/>
    <property type="match status" value="1"/>
</dbReference>
<sequence>MTESAAEWASPVDVRATYPGLRPVRDTPSEAADFLAEVRSAGEKWADGHHGDVVSVLLEAAGDDPELAELVRGSGSIIEEFLEGFRRNAVKPQKDLAADLVAGREVPKSVLHGLAPRYLVVIARGSVAEQFTGVPDEIAGPGVLSTSHDGDLVLLVPDTDAGRRSRITEHLAGRLDGNGWIAVARRGRAKLADGFREAADVLRLVAAGRRPSGMYSVPDVLVEYAVIRHQEVAQNLVDVIKPLRAHTALWETLAALIAADYNRNKAANDLFIHRSTLDYRLQRIASVTGCDPTSGRGVQVLTAALIADSVR</sequence>
<evidence type="ECO:0000256" key="1">
    <source>
        <dbReference type="ARBA" id="ARBA00006754"/>
    </source>
</evidence>
<gene>
    <name evidence="4" type="ORF">ACFOWZ_30190</name>
</gene>
<comment type="caution">
    <text evidence="4">The sequence shown here is derived from an EMBL/GenBank/DDBJ whole genome shotgun (WGS) entry which is preliminary data.</text>
</comment>
<dbReference type="InterPro" id="IPR042070">
    <property type="entry name" value="PucR_C-HTH_sf"/>
</dbReference>
<dbReference type="Pfam" id="PF17853">
    <property type="entry name" value="GGDEF_2"/>
    <property type="match status" value="1"/>
</dbReference>
<dbReference type="Gene3D" id="1.10.10.2840">
    <property type="entry name" value="PucR C-terminal helix-turn-helix domain"/>
    <property type="match status" value="1"/>
</dbReference>
<protein>
    <submittedName>
        <fullName evidence="4">PucR family transcriptional regulator</fullName>
    </submittedName>
</protein>
<comment type="similarity">
    <text evidence="1">Belongs to the CdaR family.</text>
</comment>
<proteinExistence type="inferred from homology"/>
<dbReference type="EMBL" id="JBHRZI010000027">
    <property type="protein sequence ID" value="MFC3895769.1"/>
    <property type="molecule type" value="Genomic_DNA"/>
</dbReference>
<feature type="domain" description="PucR C-terminal helix-turn-helix" evidence="2">
    <location>
        <begin position="249"/>
        <end position="306"/>
    </location>
</feature>